<feature type="chain" id="PRO_5047327877" description="Peptidyl-prolyl cis-trans isomerase" evidence="8">
    <location>
        <begin position="29"/>
        <end position="173"/>
    </location>
</feature>
<evidence type="ECO:0000256" key="8">
    <source>
        <dbReference type="SAM" id="SignalP"/>
    </source>
</evidence>
<feature type="domain" description="PPIase FKBP-type" evidence="9">
    <location>
        <begin position="78"/>
        <end position="173"/>
    </location>
</feature>
<dbReference type="Proteomes" id="UP000606003">
    <property type="component" value="Unassembled WGS sequence"/>
</dbReference>
<keyword evidence="8" id="KW-0732">Signal</keyword>
<evidence type="ECO:0000256" key="1">
    <source>
        <dbReference type="ARBA" id="ARBA00000971"/>
    </source>
</evidence>
<proteinExistence type="inferred from homology"/>
<dbReference type="EMBL" id="JACXAC010000002">
    <property type="protein sequence ID" value="MBD2721381.1"/>
    <property type="molecule type" value="Genomic_DNA"/>
</dbReference>
<feature type="signal peptide" evidence="8">
    <location>
        <begin position="1"/>
        <end position="28"/>
    </location>
</feature>
<evidence type="ECO:0000313" key="10">
    <source>
        <dbReference type="EMBL" id="MBD2721381.1"/>
    </source>
</evidence>
<keyword evidence="3 5" id="KW-0697">Rotamase</keyword>
<dbReference type="GO" id="GO:0016853">
    <property type="term" value="F:isomerase activity"/>
    <property type="evidence" value="ECO:0007669"/>
    <property type="project" value="UniProtKB-KW"/>
</dbReference>
<evidence type="ECO:0000256" key="7">
    <source>
        <dbReference type="SAM" id="MobiDB-lite"/>
    </source>
</evidence>
<sequence>MTHRTTRRWQLGAAFGLALAMATGSARAQDTGAKPAVPTTPSAPVSGADTTRLVEQRTPKGVRYAFRELGTGPLPKAGSRVAVRYTGFLPDGRVFDATEAWGAPLRFRVGRHEVIAGWDELLPLLPVGSRVRAWIPAALAYGAKGVRHPDDDSRYLIPPNTELVFELQVLSVR</sequence>
<evidence type="ECO:0000313" key="11">
    <source>
        <dbReference type="Proteomes" id="UP000606003"/>
    </source>
</evidence>
<dbReference type="SUPFAM" id="SSF54534">
    <property type="entry name" value="FKBP-like"/>
    <property type="match status" value="1"/>
</dbReference>
<gene>
    <name evidence="10" type="ORF">IC234_04520</name>
</gene>
<evidence type="ECO:0000259" key="9">
    <source>
        <dbReference type="PROSITE" id="PS50059"/>
    </source>
</evidence>
<dbReference type="InterPro" id="IPR001179">
    <property type="entry name" value="PPIase_FKBP_dom"/>
</dbReference>
<evidence type="ECO:0000256" key="6">
    <source>
        <dbReference type="RuleBase" id="RU003915"/>
    </source>
</evidence>
<reference evidence="10 11" key="1">
    <citation type="submission" date="2020-09" db="EMBL/GenBank/DDBJ databases">
        <authorList>
            <person name="Kim M.K."/>
        </authorList>
    </citation>
    <scope>NUCLEOTIDE SEQUENCE [LARGE SCALE GENOMIC DNA]</scope>
    <source>
        <strain evidence="10 11">BT189</strain>
    </source>
</reference>
<dbReference type="InterPro" id="IPR046357">
    <property type="entry name" value="PPIase_dom_sf"/>
</dbReference>
<dbReference type="EC" id="5.2.1.8" evidence="6"/>
<dbReference type="PANTHER" id="PTHR43811:SF19">
    <property type="entry name" value="39 KDA FK506-BINDING NUCLEAR PROTEIN"/>
    <property type="match status" value="1"/>
</dbReference>
<evidence type="ECO:0000256" key="2">
    <source>
        <dbReference type="ARBA" id="ARBA00006577"/>
    </source>
</evidence>
<dbReference type="PANTHER" id="PTHR43811">
    <property type="entry name" value="FKBP-TYPE PEPTIDYL-PROLYL CIS-TRANS ISOMERASE FKPA"/>
    <property type="match status" value="1"/>
</dbReference>
<dbReference type="PROSITE" id="PS50059">
    <property type="entry name" value="FKBP_PPIASE"/>
    <property type="match status" value="1"/>
</dbReference>
<name>A0ABR8JRF3_9BACT</name>
<dbReference type="Pfam" id="PF00254">
    <property type="entry name" value="FKBP_C"/>
    <property type="match status" value="1"/>
</dbReference>
<protein>
    <recommendedName>
        <fullName evidence="6">Peptidyl-prolyl cis-trans isomerase</fullName>
        <ecNumber evidence="6">5.2.1.8</ecNumber>
    </recommendedName>
</protein>
<keyword evidence="4 5" id="KW-0413">Isomerase</keyword>
<comment type="caution">
    <text evidence="10">The sequence shown here is derived from an EMBL/GenBank/DDBJ whole genome shotgun (WGS) entry which is preliminary data.</text>
</comment>
<dbReference type="RefSeq" id="WP_190922676.1">
    <property type="nucleotide sequence ID" value="NZ_JACXAC010000002.1"/>
</dbReference>
<comment type="similarity">
    <text evidence="2 6">Belongs to the FKBP-type PPIase family.</text>
</comment>
<evidence type="ECO:0000256" key="3">
    <source>
        <dbReference type="ARBA" id="ARBA00023110"/>
    </source>
</evidence>
<dbReference type="Gene3D" id="3.10.50.40">
    <property type="match status" value="1"/>
</dbReference>
<keyword evidence="11" id="KW-1185">Reference proteome</keyword>
<accession>A0ABR8JRF3</accession>
<feature type="region of interest" description="Disordered" evidence="7">
    <location>
        <begin position="29"/>
        <end position="49"/>
    </location>
</feature>
<comment type="catalytic activity">
    <reaction evidence="1 5 6">
        <text>[protein]-peptidylproline (omega=180) = [protein]-peptidylproline (omega=0)</text>
        <dbReference type="Rhea" id="RHEA:16237"/>
        <dbReference type="Rhea" id="RHEA-COMP:10747"/>
        <dbReference type="Rhea" id="RHEA-COMP:10748"/>
        <dbReference type="ChEBI" id="CHEBI:83833"/>
        <dbReference type="ChEBI" id="CHEBI:83834"/>
        <dbReference type="EC" id="5.2.1.8"/>
    </reaction>
</comment>
<evidence type="ECO:0000256" key="5">
    <source>
        <dbReference type="PROSITE-ProRule" id="PRU00277"/>
    </source>
</evidence>
<evidence type="ECO:0000256" key="4">
    <source>
        <dbReference type="ARBA" id="ARBA00023235"/>
    </source>
</evidence>
<organism evidence="10 11">
    <name type="scientific">Hymenobacter armeniacus</name>
    <dbReference type="NCBI Taxonomy" id="2771358"/>
    <lineage>
        <taxon>Bacteria</taxon>
        <taxon>Pseudomonadati</taxon>
        <taxon>Bacteroidota</taxon>
        <taxon>Cytophagia</taxon>
        <taxon>Cytophagales</taxon>
        <taxon>Hymenobacteraceae</taxon>
        <taxon>Hymenobacter</taxon>
    </lineage>
</organism>